<dbReference type="STRING" id="1797532.A2729_04495"/>
<gene>
    <name evidence="2" type="ORF">A2729_04495</name>
</gene>
<reference evidence="2 3" key="1">
    <citation type="journal article" date="2016" name="Nat. Commun.">
        <title>Thousands of microbial genomes shed light on interconnected biogeochemical processes in an aquifer system.</title>
        <authorList>
            <person name="Anantharaman K."/>
            <person name="Brown C.T."/>
            <person name="Hug L.A."/>
            <person name="Sharon I."/>
            <person name="Castelle C.J."/>
            <person name="Probst A.J."/>
            <person name="Thomas B.C."/>
            <person name="Singh A."/>
            <person name="Wilkins M.J."/>
            <person name="Karaoz U."/>
            <person name="Brodie E.L."/>
            <person name="Williams K.H."/>
            <person name="Hubbard S.S."/>
            <person name="Banfield J.F."/>
        </authorList>
    </citation>
    <scope>NUCLEOTIDE SEQUENCE [LARGE SCALE GENOMIC DNA]</scope>
</reference>
<comment type="caution">
    <text evidence="2">The sequence shown here is derived from an EMBL/GenBank/DDBJ whole genome shotgun (WGS) entry which is preliminary data.</text>
</comment>
<dbReference type="Proteomes" id="UP000178930">
    <property type="component" value="Unassembled WGS sequence"/>
</dbReference>
<keyword evidence="1" id="KW-0812">Transmembrane</keyword>
<keyword evidence="1" id="KW-0472">Membrane</keyword>
<name>A0A1G1XTP7_9BACT</name>
<protein>
    <submittedName>
        <fullName evidence="2">Uncharacterized protein</fullName>
    </submittedName>
</protein>
<accession>A0A1G1XTP7</accession>
<organism evidence="2 3">
    <name type="scientific">Candidatus Buchananbacteria bacterium RIFCSPHIGHO2_01_FULL_39_14</name>
    <dbReference type="NCBI Taxonomy" id="1797532"/>
    <lineage>
        <taxon>Bacteria</taxon>
        <taxon>Candidatus Buchananiibacteriota</taxon>
    </lineage>
</organism>
<evidence type="ECO:0000256" key="1">
    <source>
        <dbReference type="SAM" id="Phobius"/>
    </source>
</evidence>
<feature type="transmembrane region" description="Helical" evidence="1">
    <location>
        <begin position="32"/>
        <end position="49"/>
    </location>
</feature>
<feature type="transmembrane region" description="Helical" evidence="1">
    <location>
        <begin position="55"/>
        <end position="75"/>
    </location>
</feature>
<sequence length="98" mass="11523">MENLEERIQKIEERNLRVEADKTWEQSWTRRALLAIFSYVAVGAYLQAIQIPRPWINAIVPAAAFMIQTLTLPFFKKLWLKFFSKNDFLNPPLKGKRG</sequence>
<proteinExistence type="predicted"/>
<dbReference type="EMBL" id="MHIB01000037">
    <property type="protein sequence ID" value="OGY43459.1"/>
    <property type="molecule type" value="Genomic_DNA"/>
</dbReference>
<keyword evidence="1" id="KW-1133">Transmembrane helix</keyword>
<evidence type="ECO:0000313" key="2">
    <source>
        <dbReference type="EMBL" id="OGY43459.1"/>
    </source>
</evidence>
<dbReference type="AlphaFoldDB" id="A0A1G1XTP7"/>
<evidence type="ECO:0000313" key="3">
    <source>
        <dbReference type="Proteomes" id="UP000178930"/>
    </source>
</evidence>